<proteinExistence type="predicted"/>
<reference evidence="2" key="2">
    <citation type="journal article" date="2015" name="Data Brief">
        <title>Shoot transcriptome of the giant reed, Arundo donax.</title>
        <authorList>
            <person name="Barrero R.A."/>
            <person name="Guerrero F.D."/>
            <person name="Moolhuijzen P."/>
            <person name="Goolsby J.A."/>
            <person name="Tidwell J."/>
            <person name="Bellgard S.E."/>
            <person name="Bellgard M.I."/>
        </authorList>
    </citation>
    <scope>NUCLEOTIDE SEQUENCE</scope>
    <source>
        <tissue evidence="2">Shoot tissue taken approximately 20 cm above the soil surface</tissue>
    </source>
</reference>
<evidence type="ECO:0000256" key="1">
    <source>
        <dbReference type="SAM" id="MobiDB-lite"/>
    </source>
</evidence>
<reference evidence="2" key="1">
    <citation type="submission" date="2014-09" db="EMBL/GenBank/DDBJ databases">
        <authorList>
            <person name="Magalhaes I.L.F."/>
            <person name="Oliveira U."/>
            <person name="Santos F.R."/>
            <person name="Vidigal T.H.D.A."/>
            <person name="Brescovit A.D."/>
            <person name="Santos A.J."/>
        </authorList>
    </citation>
    <scope>NUCLEOTIDE SEQUENCE</scope>
    <source>
        <tissue evidence="2">Shoot tissue taken approximately 20 cm above the soil surface</tissue>
    </source>
</reference>
<dbReference type="EMBL" id="GBRH01178950">
    <property type="protein sequence ID" value="JAE18946.1"/>
    <property type="molecule type" value="Transcribed_RNA"/>
</dbReference>
<accession>A0A0A9G8R4</accession>
<evidence type="ECO:0000313" key="2">
    <source>
        <dbReference type="EMBL" id="JAE18946.1"/>
    </source>
</evidence>
<dbReference type="AlphaFoldDB" id="A0A0A9G8R4"/>
<name>A0A0A9G8R4_ARUDO</name>
<sequence>MIRNDRLKHSTPRHTLSRPAPALSCRSASAS</sequence>
<organism evidence="2">
    <name type="scientific">Arundo donax</name>
    <name type="common">Giant reed</name>
    <name type="synonym">Donax arundinaceus</name>
    <dbReference type="NCBI Taxonomy" id="35708"/>
    <lineage>
        <taxon>Eukaryota</taxon>
        <taxon>Viridiplantae</taxon>
        <taxon>Streptophyta</taxon>
        <taxon>Embryophyta</taxon>
        <taxon>Tracheophyta</taxon>
        <taxon>Spermatophyta</taxon>
        <taxon>Magnoliopsida</taxon>
        <taxon>Liliopsida</taxon>
        <taxon>Poales</taxon>
        <taxon>Poaceae</taxon>
        <taxon>PACMAD clade</taxon>
        <taxon>Arundinoideae</taxon>
        <taxon>Arundineae</taxon>
        <taxon>Arundo</taxon>
    </lineage>
</organism>
<feature type="region of interest" description="Disordered" evidence="1">
    <location>
        <begin position="1"/>
        <end position="31"/>
    </location>
</feature>
<protein>
    <submittedName>
        <fullName evidence="2">Uncharacterized protein</fullName>
    </submittedName>
</protein>